<evidence type="ECO:0000256" key="2">
    <source>
        <dbReference type="SAM" id="Phobius"/>
    </source>
</evidence>
<proteinExistence type="predicted"/>
<evidence type="ECO:0000256" key="1">
    <source>
        <dbReference type="PROSITE-ProRule" id="PRU00339"/>
    </source>
</evidence>
<dbReference type="PROSITE" id="PS50293">
    <property type="entry name" value="TPR_REGION"/>
    <property type="match status" value="1"/>
</dbReference>
<organism evidence="5 6">
    <name type="scientific">Croceitalea marina</name>
    <dbReference type="NCBI Taxonomy" id="1775166"/>
    <lineage>
        <taxon>Bacteria</taxon>
        <taxon>Pseudomonadati</taxon>
        <taxon>Bacteroidota</taxon>
        <taxon>Flavobacteriia</taxon>
        <taxon>Flavobacteriales</taxon>
        <taxon>Flavobacteriaceae</taxon>
        <taxon>Croceitalea</taxon>
    </lineage>
</organism>
<dbReference type="PANTHER" id="PTHR34220:SF7">
    <property type="entry name" value="SENSOR HISTIDINE KINASE YPDA"/>
    <property type="match status" value="1"/>
</dbReference>
<keyword evidence="1" id="KW-0802">TPR repeat</keyword>
<dbReference type="InterPro" id="IPR011990">
    <property type="entry name" value="TPR-like_helical_dom_sf"/>
</dbReference>
<feature type="chain" id="PRO_5046126560" evidence="3">
    <location>
        <begin position="35"/>
        <end position="655"/>
    </location>
</feature>
<evidence type="ECO:0000259" key="4">
    <source>
        <dbReference type="Pfam" id="PF06580"/>
    </source>
</evidence>
<keyword evidence="2" id="KW-0812">Transmembrane</keyword>
<dbReference type="Pfam" id="PF06580">
    <property type="entry name" value="His_kinase"/>
    <property type="match status" value="1"/>
</dbReference>
<dbReference type="Proteomes" id="UP001597526">
    <property type="component" value="Unassembled WGS sequence"/>
</dbReference>
<keyword evidence="6" id="KW-1185">Reference proteome</keyword>
<feature type="signal peptide" evidence="3">
    <location>
        <begin position="1"/>
        <end position="34"/>
    </location>
</feature>
<feature type="domain" description="Signal transduction histidine kinase internal region" evidence="4">
    <location>
        <begin position="447"/>
        <end position="525"/>
    </location>
</feature>
<evidence type="ECO:0000256" key="3">
    <source>
        <dbReference type="SAM" id="SignalP"/>
    </source>
</evidence>
<dbReference type="SUPFAM" id="SSF55874">
    <property type="entry name" value="ATPase domain of HSP90 chaperone/DNA topoisomerase II/histidine kinase"/>
    <property type="match status" value="1"/>
</dbReference>
<dbReference type="Gene3D" id="3.30.565.10">
    <property type="entry name" value="Histidine kinase-like ATPase, C-terminal domain"/>
    <property type="match status" value="1"/>
</dbReference>
<dbReference type="EMBL" id="JBHULB010000012">
    <property type="protein sequence ID" value="MFD2587285.1"/>
    <property type="molecule type" value="Genomic_DNA"/>
</dbReference>
<sequence>MPNHQLPHFIKSYRHSCITLLIAFLLLFCPTLKAQDIPEDFKEKVRDLIKDAPKSYGELDTALKRSKRDTTLLTYFLEEAKSNNYLEGQTYALNQLGTAFRNLSQLEKAIILHEKGLAIAEEIESTDFKILSLNMLGVVYRRKDAIQTALGYNQQALEIAETVSNKSKHVKRSINVALNSIGNLYQTLGQYDLAISQFKRALELERELSNKLGLAINNQNIGDCYEQKGELEEALQYYRKSLAYNEDINSDYGRVICKNSIARIYTKQGMPNAALVIFEPLQKQALKIGDNFISSSVFINTGHAQTSIGEYQKAKKNISYGLQLAEESNMPALIIAAKRFLSSLAEKTGNYKEALKYQKEAESFENTIVNQRNLNYISEITLQYDNEKKNSEIESLAQENELSKIRLRKNQTTILVAALTLGLIGTMLFIMYRKYHSDNEKKVLSLEQNMLRSQMNPHFLFNSLNSIKLYIINNDKKNAVHYLNKFSKLVRRILEGSSLKEISLAEEIETAELYLNIENIRFSEEIKFEIDVAKEIDSQQVKIPSLVLQPFLENAIWHGLSSKEGEKRIWLNVYNYDKYHIAIDVIDNGVGRNASEKIKENRVLKRKSVGIDITTERLANFSKDYENDFEVAIEDLKDETGGAAGTKITLKIPTI</sequence>
<feature type="repeat" description="TPR" evidence="1">
    <location>
        <begin position="215"/>
        <end position="248"/>
    </location>
</feature>
<keyword evidence="2" id="KW-0472">Membrane</keyword>
<dbReference type="RefSeq" id="WP_377766843.1">
    <property type="nucleotide sequence ID" value="NZ_JBHULB010000012.1"/>
</dbReference>
<dbReference type="InterPro" id="IPR019734">
    <property type="entry name" value="TPR_rpt"/>
</dbReference>
<name>A0ABW5MVC4_9FLAO</name>
<dbReference type="InterPro" id="IPR036890">
    <property type="entry name" value="HATPase_C_sf"/>
</dbReference>
<feature type="transmembrane region" description="Helical" evidence="2">
    <location>
        <begin position="414"/>
        <end position="432"/>
    </location>
</feature>
<dbReference type="InterPro" id="IPR050640">
    <property type="entry name" value="Bact_2-comp_sensor_kinase"/>
</dbReference>
<gene>
    <name evidence="5" type="ORF">ACFSQJ_10110</name>
</gene>
<reference evidence="6" key="1">
    <citation type="journal article" date="2019" name="Int. J. Syst. Evol. Microbiol.">
        <title>The Global Catalogue of Microorganisms (GCM) 10K type strain sequencing project: providing services to taxonomists for standard genome sequencing and annotation.</title>
        <authorList>
            <consortium name="The Broad Institute Genomics Platform"/>
            <consortium name="The Broad Institute Genome Sequencing Center for Infectious Disease"/>
            <person name="Wu L."/>
            <person name="Ma J."/>
        </authorList>
    </citation>
    <scope>NUCLEOTIDE SEQUENCE [LARGE SCALE GENOMIC DNA]</scope>
    <source>
        <strain evidence="6">KCTC 52368</strain>
    </source>
</reference>
<dbReference type="SMART" id="SM00028">
    <property type="entry name" value="TPR"/>
    <property type="match status" value="7"/>
</dbReference>
<keyword evidence="2" id="KW-1133">Transmembrane helix</keyword>
<dbReference type="Pfam" id="PF13424">
    <property type="entry name" value="TPR_12"/>
    <property type="match status" value="2"/>
</dbReference>
<protein>
    <submittedName>
        <fullName evidence="5">Tetratricopeptide repeat protein</fullName>
    </submittedName>
</protein>
<evidence type="ECO:0000313" key="5">
    <source>
        <dbReference type="EMBL" id="MFD2587285.1"/>
    </source>
</evidence>
<dbReference type="Gene3D" id="1.25.40.10">
    <property type="entry name" value="Tetratricopeptide repeat domain"/>
    <property type="match status" value="3"/>
</dbReference>
<comment type="caution">
    <text evidence="5">The sequence shown here is derived from an EMBL/GenBank/DDBJ whole genome shotgun (WGS) entry which is preliminary data.</text>
</comment>
<accession>A0ABW5MVC4</accession>
<keyword evidence="3" id="KW-0732">Signal</keyword>
<dbReference type="PROSITE" id="PS50005">
    <property type="entry name" value="TPR"/>
    <property type="match status" value="2"/>
</dbReference>
<dbReference type="InterPro" id="IPR010559">
    <property type="entry name" value="Sig_transdc_His_kin_internal"/>
</dbReference>
<evidence type="ECO:0000313" key="6">
    <source>
        <dbReference type="Proteomes" id="UP001597526"/>
    </source>
</evidence>
<dbReference type="SUPFAM" id="SSF48452">
    <property type="entry name" value="TPR-like"/>
    <property type="match status" value="2"/>
</dbReference>
<dbReference type="PANTHER" id="PTHR34220">
    <property type="entry name" value="SENSOR HISTIDINE KINASE YPDA"/>
    <property type="match status" value="1"/>
</dbReference>
<feature type="repeat" description="TPR" evidence="1">
    <location>
        <begin position="175"/>
        <end position="208"/>
    </location>
</feature>